<sequence>MSEESNLPPILNAFKIFKLNMLPDAPTNQQDVDAIMGIKRVYQMTRNWQGDPCVPRDYLWDGLNCNYNYNSLRIISL</sequence>
<comment type="caution">
    <text evidence="1">The sequence shown here is derived from an EMBL/GenBank/DDBJ whole genome shotgun (WGS) entry which is preliminary data.</text>
</comment>
<dbReference type="EMBL" id="JBBPBK010000004">
    <property type="protein sequence ID" value="KAK9286066.1"/>
    <property type="molecule type" value="Genomic_DNA"/>
</dbReference>
<accession>A0AAP0S1Z7</accession>
<keyword evidence="2" id="KW-1185">Reference proteome</keyword>
<organism evidence="1 2">
    <name type="scientific">Liquidambar formosana</name>
    <name type="common">Formosan gum</name>
    <dbReference type="NCBI Taxonomy" id="63359"/>
    <lineage>
        <taxon>Eukaryota</taxon>
        <taxon>Viridiplantae</taxon>
        <taxon>Streptophyta</taxon>
        <taxon>Embryophyta</taxon>
        <taxon>Tracheophyta</taxon>
        <taxon>Spermatophyta</taxon>
        <taxon>Magnoliopsida</taxon>
        <taxon>eudicotyledons</taxon>
        <taxon>Gunneridae</taxon>
        <taxon>Pentapetalae</taxon>
        <taxon>Saxifragales</taxon>
        <taxon>Altingiaceae</taxon>
        <taxon>Liquidambar</taxon>
    </lineage>
</organism>
<proteinExistence type="predicted"/>
<protein>
    <submittedName>
        <fullName evidence="1">Uncharacterized protein</fullName>
    </submittedName>
</protein>
<dbReference type="PANTHER" id="PTHR45631:SF212">
    <property type="entry name" value="PROTEIN KINASE DOMAIN-CONTAINING PROTEIN"/>
    <property type="match status" value="1"/>
</dbReference>
<dbReference type="Proteomes" id="UP001415857">
    <property type="component" value="Unassembled WGS sequence"/>
</dbReference>
<evidence type="ECO:0000313" key="1">
    <source>
        <dbReference type="EMBL" id="KAK9286066.1"/>
    </source>
</evidence>
<dbReference type="PANTHER" id="PTHR45631">
    <property type="entry name" value="OS07G0107800 PROTEIN-RELATED"/>
    <property type="match status" value="1"/>
</dbReference>
<evidence type="ECO:0000313" key="2">
    <source>
        <dbReference type="Proteomes" id="UP001415857"/>
    </source>
</evidence>
<reference evidence="1 2" key="1">
    <citation type="journal article" date="2024" name="Plant J.">
        <title>Genome sequences and population genomics reveal climatic adaptation and genomic divergence between two closely related sweetgum species.</title>
        <authorList>
            <person name="Xu W.Q."/>
            <person name="Ren C.Q."/>
            <person name="Zhang X.Y."/>
            <person name="Comes H.P."/>
            <person name="Liu X.H."/>
            <person name="Li Y.G."/>
            <person name="Kettle C.J."/>
            <person name="Jalonen R."/>
            <person name="Gaisberger H."/>
            <person name="Ma Y.Z."/>
            <person name="Qiu Y.X."/>
        </authorList>
    </citation>
    <scope>NUCLEOTIDE SEQUENCE [LARGE SCALE GENOMIC DNA]</scope>
    <source>
        <strain evidence="1">Hangzhou</strain>
    </source>
</reference>
<name>A0AAP0S1Z7_LIQFO</name>
<dbReference type="AlphaFoldDB" id="A0AAP0S1Z7"/>
<gene>
    <name evidence="1" type="ORF">L1049_014445</name>
</gene>